<feature type="domain" description="SnoaL-like" evidence="1">
    <location>
        <begin position="14"/>
        <end position="138"/>
    </location>
</feature>
<dbReference type="OrthoDB" id="9812295at2"/>
<dbReference type="PANTHER" id="PTHR35174:SF3">
    <property type="entry name" value="BLL7171 PROTEIN"/>
    <property type="match status" value="1"/>
</dbReference>
<evidence type="ECO:0000313" key="2">
    <source>
        <dbReference type="EMBL" id="RJG12056.1"/>
    </source>
</evidence>
<dbReference type="SUPFAM" id="SSF54427">
    <property type="entry name" value="NTF2-like"/>
    <property type="match status" value="1"/>
</dbReference>
<dbReference type="InterPro" id="IPR032710">
    <property type="entry name" value="NTF2-like_dom_sf"/>
</dbReference>
<sequence>MNIDTAKATAEAEIRTLLDNWLKAVRARDIEGIVSHYAADILAFDAIAQLQFKGLDAYKKHWEACFAMCPAGPGGMIFEAHDFKIAAGSDVAFGHGLTRCGGVGENGEVEAHWMRVTVGYRKTNGKWQVVHEHFSAPFDMQTMKVLDLQP</sequence>
<dbReference type="PANTHER" id="PTHR35174">
    <property type="entry name" value="BLL7171 PROTEIN-RELATED"/>
    <property type="match status" value="1"/>
</dbReference>
<accession>A0A418XHX8</accession>
<dbReference type="RefSeq" id="WP_119952400.1">
    <property type="nucleotide sequence ID" value="NZ_QYUR01000002.1"/>
</dbReference>
<reference evidence="2 3" key="1">
    <citation type="submission" date="2018-09" db="EMBL/GenBank/DDBJ databases">
        <authorList>
            <person name="Zhu H."/>
        </authorList>
    </citation>
    <scope>NUCLEOTIDE SEQUENCE [LARGE SCALE GENOMIC DNA]</scope>
    <source>
        <strain evidence="2 3">K1S02-6</strain>
    </source>
</reference>
<organism evidence="2 3">
    <name type="scientific">Pseudomonas cavernicola</name>
    <dbReference type="NCBI Taxonomy" id="2320866"/>
    <lineage>
        <taxon>Bacteria</taxon>
        <taxon>Pseudomonadati</taxon>
        <taxon>Pseudomonadota</taxon>
        <taxon>Gammaproteobacteria</taxon>
        <taxon>Pseudomonadales</taxon>
        <taxon>Pseudomonadaceae</taxon>
        <taxon>Pseudomonas</taxon>
    </lineage>
</organism>
<comment type="caution">
    <text evidence="2">The sequence shown here is derived from an EMBL/GenBank/DDBJ whole genome shotgun (WGS) entry which is preliminary data.</text>
</comment>
<dbReference type="InterPro" id="IPR037401">
    <property type="entry name" value="SnoaL-like"/>
</dbReference>
<name>A0A418XHX8_9PSED</name>
<evidence type="ECO:0000313" key="3">
    <source>
        <dbReference type="Proteomes" id="UP000284021"/>
    </source>
</evidence>
<keyword evidence="3" id="KW-1185">Reference proteome</keyword>
<dbReference type="AlphaFoldDB" id="A0A418XHX8"/>
<evidence type="ECO:0000259" key="1">
    <source>
        <dbReference type="Pfam" id="PF13474"/>
    </source>
</evidence>
<protein>
    <submittedName>
        <fullName evidence="2">DUF4440 domain-containing protein</fullName>
    </submittedName>
</protein>
<dbReference type="Pfam" id="PF13474">
    <property type="entry name" value="SnoaL_3"/>
    <property type="match status" value="1"/>
</dbReference>
<gene>
    <name evidence="2" type="ORF">D3879_01645</name>
</gene>
<dbReference type="EMBL" id="QYUR01000002">
    <property type="protein sequence ID" value="RJG12056.1"/>
    <property type="molecule type" value="Genomic_DNA"/>
</dbReference>
<dbReference type="Gene3D" id="3.10.450.50">
    <property type="match status" value="1"/>
</dbReference>
<proteinExistence type="predicted"/>
<dbReference type="Proteomes" id="UP000284021">
    <property type="component" value="Unassembled WGS sequence"/>
</dbReference>